<dbReference type="Pfam" id="PF02557">
    <property type="entry name" value="VanY"/>
    <property type="match status" value="1"/>
</dbReference>
<dbReference type="PANTHER" id="PTHR34385:SF1">
    <property type="entry name" value="PEPTIDOGLYCAN L-ALANYL-D-GLUTAMATE ENDOPEPTIDASE CWLK"/>
    <property type="match status" value="1"/>
</dbReference>
<organism evidence="4 5">
    <name type="scientific">Staphylococcus massiliensis S46</name>
    <dbReference type="NCBI Taxonomy" id="1229783"/>
    <lineage>
        <taxon>Bacteria</taxon>
        <taxon>Bacillati</taxon>
        <taxon>Bacillota</taxon>
        <taxon>Bacilli</taxon>
        <taxon>Bacillales</taxon>
        <taxon>Staphylococcaceae</taxon>
        <taxon>Staphylococcus</taxon>
    </lineage>
</organism>
<dbReference type="InterPro" id="IPR009045">
    <property type="entry name" value="Zn_M74/Hedgehog-like"/>
</dbReference>
<dbReference type="Proteomes" id="UP000009885">
    <property type="component" value="Unassembled WGS sequence"/>
</dbReference>
<name>K9ASJ4_9STAP</name>
<dbReference type="EMBL" id="AMSQ01000001">
    <property type="protein sequence ID" value="EKU50358.1"/>
    <property type="molecule type" value="Genomic_DNA"/>
</dbReference>
<accession>K9ASJ4</accession>
<dbReference type="GO" id="GO:0008233">
    <property type="term" value="F:peptidase activity"/>
    <property type="evidence" value="ECO:0007669"/>
    <property type="project" value="InterPro"/>
</dbReference>
<gene>
    <name evidence="4" type="ORF">C273_00005</name>
</gene>
<dbReference type="SUPFAM" id="SSF55166">
    <property type="entry name" value="Hedgehog/DD-peptidase"/>
    <property type="match status" value="1"/>
</dbReference>
<evidence type="ECO:0000256" key="1">
    <source>
        <dbReference type="SAM" id="MobiDB-lite"/>
    </source>
</evidence>
<dbReference type="GO" id="GO:0006508">
    <property type="term" value="P:proteolysis"/>
    <property type="evidence" value="ECO:0007669"/>
    <property type="project" value="InterPro"/>
</dbReference>
<keyword evidence="5" id="KW-1185">Reference proteome</keyword>
<dbReference type="PROSITE" id="PS51257">
    <property type="entry name" value="PROKAR_LIPOPROTEIN"/>
    <property type="match status" value="1"/>
</dbReference>
<dbReference type="STRING" id="1229783.C273_00005"/>
<dbReference type="OrthoDB" id="9792074at2"/>
<keyword evidence="2" id="KW-0732">Signal</keyword>
<dbReference type="RefSeq" id="WP_009381556.1">
    <property type="nucleotide sequence ID" value="NZ_AMSQ01000001.1"/>
</dbReference>
<dbReference type="Gene3D" id="3.30.1380.10">
    <property type="match status" value="1"/>
</dbReference>
<dbReference type="InterPro" id="IPR052179">
    <property type="entry name" value="DD-CPase-like"/>
</dbReference>
<dbReference type="PATRIC" id="fig|1229783.3.peg.1"/>
<dbReference type="InterPro" id="IPR003709">
    <property type="entry name" value="VanY-like_core_dom"/>
</dbReference>
<sequence length="234" mass="26377">MRFLTKSLLMGALVMTGCANDTSTNNEEPKDVETSDKAQQPKHRKVVKDGKTYIDGILVANKEIGLPSNFVPGEDPEAQIAINKMIADANREGIQLYKVSGFRSYQTQVQLFNNYKARDGEEAANKYSSKPGHSEHQTGLTYDVGEVGSPHNLYQSFGQTRAGLWVKKHASRYGFIIRYQKGKEDETGYQYEPWHLRYLGQDKARDVKDSGKSLEAYLGLYNEETNERRTAPLS</sequence>
<proteinExistence type="predicted"/>
<dbReference type="InterPro" id="IPR058193">
    <property type="entry name" value="VanY/YodJ_core_dom"/>
</dbReference>
<dbReference type="PANTHER" id="PTHR34385">
    <property type="entry name" value="D-ALANYL-D-ALANINE CARBOXYPEPTIDASE"/>
    <property type="match status" value="1"/>
</dbReference>
<feature type="signal peptide" evidence="2">
    <location>
        <begin position="1"/>
        <end position="19"/>
    </location>
</feature>
<comment type="caution">
    <text evidence="4">The sequence shown here is derived from an EMBL/GenBank/DDBJ whole genome shotgun (WGS) entry which is preliminary data.</text>
</comment>
<feature type="region of interest" description="Disordered" evidence="1">
    <location>
        <begin position="19"/>
        <end position="45"/>
    </location>
</feature>
<dbReference type="AlphaFoldDB" id="K9ASJ4"/>
<dbReference type="CDD" id="cd14852">
    <property type="entry name" value="LD-carboxypeptidase"/>
    <property type="match status" value="1"/>
</dbReference>
<feature type="chain" id="PRO_5003926356" description="D-alanyl-D-alanine carboxypeptidase-like core domain-containing protein" evidence="2">
    <location>
        <begin position="20"/>
        <end position="234"/>
    </location>
</feature>
<evidence type="ECO:0000313" key="4">
    <source>
        <dbReference type="EMBL" id="EKU50358.1"/>
    </source>
</evidence>
<dbReference type="eggNOG" id="COG1876">
    <property type="taxonomic scope" value="Bacteria"/>
</dbReference>
<feature type="compositionally biased region" description="Basic and acidic residues" evidence="1">
    <location>
        <begin position="27"/>
        <end position="36"/>
    </location>
</feature>
<evidence type="ECO:0000256" key="2">
    <source>
        <dbReference type="SAM" id="SignalP"/>
    </source>
</evidence>
<feature type="domain" description="D-alanyl-D-alanine carboxypeptidase-like core" evidence="3">
    <location>
        <begin position="76"/>
        <end position="200"/>
    </location>
</feature>
<evidence type="ECO:0000313" key="5">
    <source>
        <dbReference type="Proteomes" id="UP000009885"/>
    </source>
</evidence>
<reference evidence="4 5" key="1">
    <citation type="journal article" date="2013" name="Genome Announc.">
        <title>Genome Sequence of Staphylococcus massiliensis Strain S46, Isolated from the Surface of Healthy Human Skin.</title>
        <authorList>
            <person name="Srivastav R."/>
            <person name="Singh A."/>
            <person name="Jangir P.K."/>
            <person name="Kumari C."/>
            <person name="Muduli S."/>
            <person name="Sharma R."/>
        </authorList>
    </citation>
    <scope>NUCLEOTIDE SEQUENCE [LARGE SCALE GENOMIC DNA]</scope>
    <source>
        <strain evidence="4 5">S46</strain>
    </source>
</reference>
<protein>
    <recommendedName>
        <fullName evidence="3">D-alanyl-D-alanine carboxypeptidase-like core domain-containing protein</fullName>
    </recommendedName>
</protein>
<evidence type="ECO:0000259" key="3">
    <source>
        <dbReference type="Pfam" id="PF02557"/>
    </source>
</evidence>